<evidence type="ECO:0000256" key="1">
    <source>
        <dbReference type="SAM" id="MobiDB-lite"/>
    </source>
</evidence>
<proteinExistence type="predicted"/>
<dbReference type="Proteomes" id="UP000694888">
    <property type="component" value="Unplaced"/>
</dbReference>
<dbReference type="SUPFAM" id="SSF47986">
    <property type="entry name" value="DEATH domain"/>
    <property type="match status" value="1"/>
</dbReference>
<reference evidence="4" key="1">
    <citation type="submission" date="2025-08" db="UniProtKB">
        <authorList>
            <consortium name="RefSeq"/>
        </authorList>
    </citation>
    <scope>IDENTIFICATION</scope>
</reference>
<dbReference type="InterPro" id="IPR000488">
    <property type="entry name" value="Death_dom"/>
</dbReference>
<dbReference type="PROSITE" id="PS50017">
    <property type="entry name" value="DEATH_DOMAIN"/>
    <property type="match status" value="1"/>
</dbReference>
<dbReference type="Pfam" id="PF08357">
    <property type="entry name" value="SEFIR"/>
    <property type="match status" value="1"/>
</dbReference>
<feature type="compositionally biased region" description="Low complexity" evidence="1">
    <location>
        <begin position="492"/>
        <end position="501"/>
    </location>
</feature>
<dbReference type="GeneID" id="101850817"/>
<dbReference type="Gene3D" id="3.40.50.11530">
    <property type="match status" value="1"/>
</dbReference>
<dbReference type="RefSeq" id="XP_005102031.2">
    <property type="nucleotide sequence ID" value="XM_005101974.3"/>
</dbReference>
<dbReference type="PANTHER" id="PTHR34257:SF2">
    <property type="entry name" value="E3 UBIQUITIN LIGASE TRAF3IP2"/>
    <property type="match status" value="1"/>
</dbReference>
<accession>A0ABM0JUU1</accession>
<feature type="region of interest" description="Disordered" evidence="1">
    <location>
        <begin position="1"/>
        <end position="20"/>
    </location>
</feature>
<protein>
    <submittedName>
        <fullName evidence="4">Uncharacterized protein LOC101850817 isoform X1</fullName>
    </submittedName>
</protein>
<dbReference type="InterPro" id="IPR013568">
    <property type="entry name" value="SEFIR_dom"/>
</dbReference>
<feature type="compositionally biased region" description="Polar residues" evidence="1">
    <location>
        <begin position="389"/>
        <end position="403"/>
    </location>
</feature>
<dbReference type="InterPro" id="IPR053047">
    <property type="entry name" value="E3_ubiq_ligase_TRAF3IP2"/>
</dbReference>
<sequence length="735" mass="81556">MGTHRENGAGEEEEEDGHAEEELMHWREVELKHRKQLVIKLNPTHISGNDWAMLADHLGYETQMVEYFRSKQMDNTEALFTEYDTVQGASVNAVMDALQKMNRFDCVEILENAKKDIRESRKRGRIQRADPSVLTSGHWGEGGPLSCTSCTSCPLANHNSHLAACGPAHVHMCNARNMSAIPHAHCDLHNGSQHRAGYPVLSGLSRCSMPQPQHYNSTQHHLQDPCCQHTERVENMASMMAEYNQYSYLASINNNNNGNYLSIGDGHPPLSQTGLSEGLRSPMLSGHNMEPMDCSNLNSNSHSNSHSNNPMVAAAAAARQRQKMSRQVSEECNIHPNCSGDKRLRADNGYACTSLSRPGQHLYPHPGTHPSQKSSWSPTGTSALPPHNSAGNMRSWPSSNTPPSKEGVAAQQQHRRHHHHNNYHSQPAQGKLTNAVVSGSHPSTGGVGNSLQYLEQLSAVPDRLKPTQEYKTFIAEQKIESEKGGRQVASDGDSYVSRTSSGSGGSYSGHRAEAATYPRGTKPRPPAGGIELTASAMGKLEISKKSTSVPKDLKANAFRRAHRDIKVFVTFSNESSAHRGEVLSLCNFLDDNQFACCVDVGVVEETPEFTEWFRTRFYEADFILACITPAYLRDISHHQDNSEARLQAGRKRLHSLEIYQLMSAEFLNNQASDSVHASRFVPLVFEPCVACALPPCLQQSQTYRWPHEYMDLVWMLSKPKERSRISRPPDNGERG</sequence>
<feature type="region of interest" description="Disordered" evidence="1">
    <location>
        <begin position="481"/>
        <end position="527"/>
    </location>
</feature>
<dbReference type="Pfam" id="PF00531">
    <property type="entry name" value="Death"/>
    <property type="match status" value="1"/>
</dbReference>
<evidence type="ECO:0000313" key="4">
    <source>
        <dbReference type="RefSeq" id="XP_005102031.2"/>
    </source>
</evidence>
<evidence type="ECO:0000313" key="3">
    <source>
        <dbReference type="Proteomes" id="UP000694888"/>
    </source>
</evidence>
<keyword evidence="3" id="KW-1185">Reference proteome</keyword>
<dbReference type="Gene3D" id="1.10.533.10">
    <property type="entry name" value="Death Domain, Fas"/>
    <property type="match status" value="1"/>
</dbReference>
<feature type="compositionally biased region" description="Polar residues" evidence="1">
    <location>
        <begin position="369"/>
        <end position="382"/>
    </location>
</feature>
<feature type="compositionally biased region" description="Acidic residues" evidence="1">
    <location>
        <begin position="9"/>
        <end position="19"/>
    </location>
</feature>
<feature type="region of interest" description="Disordered" evidence="1">
    <location>
        <begin position="271"/>
        <end position="344"/>
    </location>
</feature>
<feature type="compositionally biased region" description="Basic residues" evidence="1">
    <location>
        <begin position="413"/>
        <end position="422"/>
    </location>
</feature>
<dbReference type="PANTHER" id="PTHR34257">
    <property type="entry name" value="ADAPTER PROTEIN CIKS"/>
    <property type="match status" value="1"/>
</dbReference>
<organism evidence="3 4">
    <name type="scientific">Aplysia californica</name>
    <name type="common">California sea hare</name>
    <dbReference type="NCBI Taxonomy" id="6500"/>
    <lineage>
        <taxon>Eukaryota</taxon>
        <taxon>Metazoa</taxon>
        <taxon>Spiralia</taxon>
        <taxon>Lophotrochozoa</taxon>
        <taxon>Mollusca</taxon>
        <taxon>Gastropoda</taxon>
        <taxon>Heterobranchia</taxon>
        <taxon>Euthyneura</taxon>
        <taxon>Tectipleura</taxon>
        <taxon>Aplysiida</taxon>
        <taxon>Aplysioidea</taxon>
        <taxon>Aplysiidae</taxon>
        <taxon>Aplysia</taxon>
    </lineage>
</organism>
<gene>
    <name evidence="4" type="primary">LOC101850817</name>
</gene>
<feature type="region of interest" description="Disordered" evidence="1">
    <location>
        <begin position="361"/>
        <end position="428"/>
    </location>
</feature>
<feature type="domain" description="Death" evidence="2">
    <location>
        <begin position="48"/>
        <end position="114"/>
    </location>
</feature>
<feature type="compositionally biased region" description="Low complexity" evidence="1">
    <location>
        <begin position="295"/>
        <end position="318"/>
    </location>
</feature>
<name>A0ABM0JUU1_APLCA</name>
<evidence type="ECO:0000259" key="2">
    <source>
        <dbReference type="PROSITE" id="PS50017"/>
    </source>
</evidence>
<dbReference type="InterPro" id="IPR011029">
    <property type="entry name" value="DEATH-like_dom_sf"/>
</dbReference>